<feature type="transmembrane region" description="Helical" evidence="2">
    <location>
        <begin position="241"/>
        <end position="261"/>
    </location>
</feature>
<dbReference type="PANTHER" id="PTHR37312:SF1">
    <property type="entry name" value="MEMBRANE-BOUND ACYLTRANSFERASE YKRP-RELATED"/>
    <property type="match status" value="1"/>
</dbReference>
<dbReference type="InterPro" id="IPR052734">
    <property type="entry name" value="Nod_factor_acetyltransferase"/>
</dbReference>
<feature type="transmembrane region" description="Helical" evidence="2">
    <location>
        <begin position="127"/>
        <end position="147"/>
    </location>
</feature>
<name>B1VHE5_CORU7</name>
<dbReference type="RefSeq" id="WP_012360474.1">
    <property type="nucleotide sequence ID" value="NC_010545.1"/>
</dbReference>
<keyword evidence="2" id="KW-0812">Transmembrane</keyword>
<evidence type="ECO:0000313" key="5">
    <source>
        <dbReference type="Proteomes" id="UP000001727"/>
    </source>
</evidence>
<feature type="transmembrane region" description="Helical" evidence="2">
    <location>
        <begin position="314"/>
        <end position="338"/>
    </location>
</feature>
<organism evidence="4 5">
    <name type="scientific">Corynebacterium urealyticum (strain ATCC 43042 / DSM 7109)</name>
    <dbReference type="NCBI Taxonomy" id="504474"/>
    <lineage>
        <taxon>Bacteria</taxon>
        <taxon>Bacillati</taxon>
        <taxon>Actinomycetota</taxon>
        <taxon>Actinomycetes</taxon>
        <taxon>Mycobacteriales</taxon>
        <taxon>Corynebacteriaceae</taxon>
        <taxon>Corynebacterium</taxon>
    </lineage>
</organism>
<dbReference type="STRING" id="504474.cu1226"/>
<feature type="transmembrane region" description="Helical" evidence="2">
    <location>
        <begin position="98"/>
        <end position="115"/>
    </location>
</feature>
<sequence length="421" mass="46915">MRGLPAAGTFQGRAEPHWYRGANIKTSSGETLDAIAATRAVAPTSTPASTPRKVSRVEWADTAKGLSIIGVCLMHIVTAVPDGTSTPLGLLSSFLDPLRMPLFFLVSGLFAHRVLERTLGDLWYRRLWFLLVPYLVFTPFQALIRLHMAGNADLPHLIQAILFGDPGLWFLYTLMVYNIVAWLLRSQPAVVALALSFVPICAGMMTGWVQTQSFRQAFIYMPIFFAGLHFRTWFFGLANKAGNAAVILGTFGIFVAWEFVYRYMEAVVFQDWDIVIFSQNAFLALIRTFTAVPFGVVLAVWLSNTPMVNRFLTFVGANTLPIYVSHHAMMWLFMDVIARGLADGDPDRYGFLTETYPLMLLGFAACLFAGALFYNVGKVPVLKWILYPPALPRRGATRLHSTAEQHPTPRQQCASSTQTRS</sequence>
<evidence type="ECO:0000256" key="2">
    <source>
        <dbReference type="SAM" id="Phobius"/>
    </source>
</evidence>
<gene>
    <name evidence="4" type="ordered locus">cu1226</name>
</gene>
<dbReference type="EMBL" id="AM942444">
    <property type="protein sequence ID" value="CAQ05186.1"/>
    <property type="molecule type" value="Genomic_DNA"/>
</dbReference>
<dbReference type="HOGENOM" id="CLU_050657_0_0_11"/>
<dbReference type="InterPro" id="IPR002656">
    <property type="entry name" value="Acyl_transf_3_dom"/>
</dbReference>
<feature type="transmembrane region" description="Helical" evidence="2">
    <location>
        <begin position="281"/>
        <end position="302"/>
    </location>
</feature>
<evidence type="ECO:0000256" key="1">
    <source>
        <dbReference type="SAM" id="MobiDB-lite"/>
    </source>
</evidence>
<feature type="transmembrane region" description="Helical" evidence="2">
    <location>
        <begin position="217"/>
        <end position="234"/>
    </location>
</feature>
<feature type="transmembrane region" description="Helical" evidence="2">
    <location>
        <begin position="358"/>
        <end position="376"/>
    </location>
</feature>
<dbReference type="GeneID" id="60604007"/>
<feature type="transmembrane region" description="Helical" evidence="2">
    <location>
        <begin position="191"/>
        <end position="211"/>
    </location>
</feature>
<dbReference type="KEGG" id="cur:cu1226"/>
<dbReference type="AlphaFoldDB" id="B1VHE5"/>
<dbReference type="Proteomes" id="UP000001727">
    <property type="component" value="Chromosome"/>
</dbReference>
<feature type="transmembrane region" description="Helical" evidence="2">
    <location>
        <begin position="167"/>
        <end position="184"/>
    </location>
</feature>
<evidence type="ECO:0000313" key="4">
    <source>
        <dbReference type="EMBL" id="CAQ05186.1"/>
    </source>
</evidence>
<dbReference type="PANTHER" id="PTHR37312">
    <property type="entry name" value="MEMBRANE-BOUND ACYLTRANSFERASE YKRP-RELATED"/>
    <property type="match status" value="1"/>
</dbReference>
<keyword evidence="2" id="KW-0472">Membrane</keyword>
<reference evidence="4 5" key="1">
    <citation type="journal article" date="2008" name="J. Biotechnol.">
        <title>The lifestyle of Corynebacterium urealyticum derived from its complete genome sequence established by pyrosequencing.</title>
        <authorList>
            <person name="Tauch A."/>
            <person name="Trost E."/>
            <person name="Tilker A."/>
            <person name="Ludewig U."/>
            <person name="Schneiker S."/>
            <person name="Goesmann A."/>
            <person name="Arnold W."/>
            <person name="Bekel T."/>
            <person name="Brinkrolf K."/>
            <person name="Brune I."/>
            <person name="Goetker S."/>
            <person name="Kalinowski J."/>
            <person name="Kamp P.-B."/>
            <person name="Lobo F.P."/>
            <person name="Viehoever P."/>
            <person name="Weisshaar B."/>
            <person name="Soriano F."/>
            <person name="Droege M."/>
            <person name="Puehler A."/>
        </authorList>
    </citation>
    <scope>NUCLEOTIDE SEQUENCE [LARGE SCALE GENOMIC DNA]</scope>
    <source>
        <strain evidence="5">ATCC 43042 / DSM 7109</strain>
    </source>
</reference>
<feature type="domain" description="Acyltransferase 3" evidence="3">
    <location>
        <begin position="58"/>
        <end position="367"/>
    </location>
</feature>
<proteinExistence type="predicted"/>
<dbReference type="GO" id="GO:0016747">
    <property type="term" value="F:acyltransferase activity, transferring groups other than amino-acyl groups"/>
    <property type="evidence" value="ECO:0007669"/>
    <property type="project" value="InterPro"/>
</dbReference>
<accession>B1VHE5</accession>
<keyword evidence="2" id="KW-1133">Transmembrane helix</keyword>
<protein>
    <submittedName>
        <fullName evidence="4">Putative membrane protein</fullName>
    </submittedName>
</protein>
<dbReference type="Pfam" id="PF01757">
    <property type="entry name" value="Acyl_transf_3"/>
    <property type="match status" value="1"/>
</dbReference>
<feature type="compositionally biased region" description="Polar residues" evidence="1">
    <location>
        <begin position="399"/>
        <end position="421"/>
    </location>
</feature>
<feature type="region of interest" description="Disordered" evidence="1">
    <location>
        <begin position="397"/>
        <end position="421"/>
    </location>
</feature>
<dbReference type="eggNOG" id="COG4763">
    <property type="taxonomic scope" value="Bacteria"/>
</dbReference>
<evidence type="ECO:0000259" key="3">
    <source>
        <dbReference type="Pfam" id="PF01757"/>
    </source>
</evidence>
<keyword evidence="5" id="KW-1185">Reference proteome</keyword>